<dbReference type="Gene3D" id="2.60.120.260">
    <property type="entry name" value="Galactose-binding domain-like"/>
    <property type="match status" value="1"/>
</dbReference>
<reference evidence="3" key="1">
    <citation type="submission" date="2020-09" db="EMBL/GenBank/DDBJ databases">
        <title>Pelagicoccus enzymogenes sp. nov. with an EPS production, isolated from marine sediment.</title>
        <authorList>
            <person name="Feng X."/>
        </authorList>
    </citation>
    <scope>NUCLEOTIDE SEQUENCE</scope>
    <source>
        <strain evidence="3">NFK12</strain>
    </source>
</reference>
<keyword evidence="1" id="KW-0732">Signal</keyword>
<name>A0A927FF01_9BACT</name>
<dbReference type="InterPro" id="IPR023296">
    <property type="entry name" value="Glyco_hydro_beta-prop_sf"/>
</dbReference>
<dbReference type="SUPFAM" id="SSF75005">
    <property type="entry name" value="Arabinanase/levansucrase/invertase"/>
    <property type="match status" value="1"/>
</dbReference>
<organism evidence="3 4">
    <name type="scientific">Pelagicoccus enzymogenes</name>
    <dbReference type="NCBI Taxonomy" id="2773457"/>
    <lineage>
        <taxon>Bacteria</taxon>
        <taxon>Pseudomonadati</taxon>
        <taxon>Verrucomicrobiota</taxon>
        <taxon>Opitutia</taxon>
        <taxon>Puniceicoccales</taxon>
        <taxon>Pelagicoccaceae</taxon>
        <taxon>Pelagicoccus</taxon>
    </lineage>
</organism>
<accession>A0A927FF01</accession>
<proteinExistence type="predicted"/>
<feature type="domain" description="F5/8 type C" evidence="2">
    <location>
        <begin position="92"/>
        <end position="230"/>
    </location>
</feature>
<gene>
    <name evidence="3" type="ORF">IEN85_23480</name>
</gene>
<keyword evidence="4" id="KW-1185">Reference proteome</keyword>
<feature type="signal peptide" evidence="1">
    <location>
        <begin position="1"/>
        <end position="20"/>
    </location>
</feature>
<evidence type="ECO:0000259" key="2">
    <source>
        <dbReference type="PROSITE" id="PS50022"/>
    </source>
</evidence>
<dbReference type="AlphaFoldDB" id="A0A927FF01"/>
<evidence type="ECO:0000313" key="3">
    <source>
        <dbReference type="EMBL" id="MBD5782480.1"/>
    </source>
</evidence>
<dbReference type="PROSITE" id="PS50022">
    <property type="entry name" value="FA58C_3"/>
    <property type="match status" value="1"/>
</dbReference>
<dbReference type="Pfam" id="PF00754">
    <property type="entry name" value="F5_F8_type_C"/>
    <property type="match status" value="1"/>
</dbReference>
<dbReference type="SUPFAM" id="SSF49785">
    <property type="entry name" value="Galactose-binding domain-like"/>
    <property type="match status" value="1"/>
</dbReference>
<comment type="caution">
    <text evidence="3">The sequence shown here is derived from an EMBL/GenBank/DDBJ whole genome shotgun (WGS) entry which is preliminary data.</text>
</comment>
<feature type="chain" id="PRO_5037886180" evidence="1">
    <location>
        <begin position="21"/>
        <end position="230"/>
    </location>
</feature>
<dbReference type="InterPro" id="IPR000421">
    <property type="entry name" value="FA58C"/>
</dbReference>
<dbReference type="RefSeq" id="WP_191619561.1">
    <property type="nucleotide sequence ID" value="NZ_JACYFG010000061.1"/>
</dbReference>
<sequence>MKHTSVLLISAALSLPASQAKVPENAIEPGEAPHSSNPILPGYFADPSVVEFEGHYFIYATLDPGGGQTCFDELTFTDDGLIAKVIPTHQGPELVQNRLDGSFIEPAAITASSQLSDRHAPERATDDNYATRWVPAADDVTPWIQIDLGSSRRVNQLQIRPELTWKDYHFTVESSVDGQNWTVAASFLDQAATGSPIIVESPPTARYFKVSSPTTIDSMTQPSIFEWQVE</sequence>
<dbReference type="Proteomes" id="UP000622317">
    <property type="component" value="Unassembled WGS sequence"/>
</dbReference>
<evidence type="ECO:0000313" key="4">
    <source>
        <dbReference type="Proteomes" id="UP000622317"/>
    </source>
</evidence>
<evidence type="ECO:0000256" key="1">
    <source>
        <dbReference type="SAM" id="SignalP"/>
    </source>
</evidence>
<dbReference type="EMBL" id="JACYFG010000061">
    <property type="protein sequence ID" value="MBD5782480.1"/>
    <property type="molecule type" value="Genomic_DNA"/>
</dbReference>
<dbReference type="InterPro" id="IPR008979">
    <property type="entry name" value="Galactose-bd-like_sf"/>
</dbReference>
<protein>
    <submittedName>
        <fullName evidence="3">Discoidin domain-containing protein</fullName>
    </submittedName>
</protein>